<protein>
    <submittedName>
        <fullName evidence="2">Uncharacterized protein</fullName>
    </submittedName>
</protein>
<gene>
    <name evidence="2" type="ORF">GCM10007415_25310</name>
</gene>
<evidence type="ECO:0000313" key="3">
    <source>
        <dbReference type="Proteomes" id="UP000660862"/>
    </source>
</evidence>
<dbReference type="EMBL" id="BMER01000002">
    <property type="protein sequence ID" value="GGG89935.1"/>
    <property type="molecule type" value="Genomic_DNA"/>
</dbReference>
<organism evidence="2 3">
    <name type="scientific">Parapedobacter pyrenivorans</name>
    <dbReference type="NCBI Taxonomy" id="1305674"/>
    <lineage>
        <taxon>Bacteria</taxon>
        <taxon>Pseudomonadati</taxon>
        <taxon>Bacteroidota</taxon>
        <taxon>Sphingobacteriia</taxon>
        <taxon>Sphingobacteriales</taxon>
        <taxon>Sphingobacteriaceae</taxon>
        <taxon>Parapedobacter</taxon>
    </lineage>
</organism>
<accession>A0A917MAT0</accession>
<feature type="coiled-coil region" evidence="1">
    <location>
        <begin position="165"/>
        <end position="217"/>
    </location>
</feature>
<reference evidence="2" key="1">
    <citation type="journal article" date="2014" name="Int. J. Syst. Evol. Microbiol.">
        <title>Complete genome sequence of Corynebacterium casei LMG S-19264T (=DSM 44701T), isolated from a smear-ripened cheese.</title>
        <authorList>
            <consortium name="US DOE Joint Genome Institute (JGI-PGF)"/>
            <person name="Walter F."/>
            <person name="Albersmeier A."/>
            <person name="Kalinowski J."/>
            <person name="Ruckert C."/>
        </authorList>
    </citation>
    <scope>NUCLEOTIDE SEQUENCE</scope>
    <source>
        <strain evidence="2">CGMCC 1.12195</strain>
    </source>
</reference>
<evidence type="ECO:0000313" key="2">
    <source>
        <dbReference type="EMBL" id="GGG89935.1"/>
    </source>
</evidence>
<dbReference type="Proteomes" id="UP000660862">
    <property type="component" value="Unassembled WGS sequence"/>
</dbReference>
<proteinExistence type="predicted"/>
<sequence length="234" mass="27150">MKNNLLTLTLLLSSLIIIGLTSYFVSVINKLQNQIDDQNQILSSYAEIDTRLKKGENDLVQTLNEFLSGESYTVDGKEVSTGDFLIYHNRMKDSLRLYKDFYEYTQDHYGVKLKKIYPTDSTYRIVSDPPTAADSASHLYPHYKTKVYRKNDSWYVITTDYESVIKDYQDDYNKLAKSYQETANKYISLVDRHNKAIEENNKAIKQYKNLFQDLAEKGLITIDSTDTDSITISY</sequence>
<name>A0A917MAT0_9SPHI</name>
<keyword evidence="1" id="KW-0175">Coiled coil</keyword>
<comment type="caution">
    <text evidence="2">The sequence shown here is derived from an EMBL/GenBank/DDBJ whole genome shotgun (WGS) entry which is preliminary data.</text>
</comment>
<evidence type="ECO:0000256" key="1">
    <source>
        <dbReference type="SAM" id="Coils"/>
    </source>
</evidence>
<dbReference type="RefSeq" id="WP_188506414.1">
    <property type="nucleotide sequence ID" value="NZ_BMER01000002.1"/>
</dbReference>
<dbReference type="AlphaFoldDB" id="A0A917MAT0"/>
<keyword evidence="3" id="KW-1185">Reference proteome</keyword>
<reference evidence="2" key="2">
    <citation type="submission" date="2020-09" db="EMBL/GenBank/DDBJ databases">
        <authorList>
            <person name="Sun Q."/>
            <person name="Zhou Y."/>
        </authorList>
    </citation>
    <scope>NUCLEOTIDE SEQUENCE</scope>
    <source>
        <strain evidence="2">CGMCC 1.12195</strain>
    </source>
</reference>